<evidence type="ECO:0000313" key="9">
    <source>
        <dbReference type="EMBL" id="GGH65674.1"/>
    </source>
</evidence>
<dbReference type="PROSITE" id="PS01063">
    <property type="entry name" value="SIGMA70_ECF"/>
    <property type="match status" value="1"/>
</dbReference>
<keyword evidence="2 6" id="KW-0805">Transcription regulation</keyword>
<sequence length="181" mass="21494">MYLLHSDFDSLDDSLQEWIYKEYSKLIYQDIYFMFQNHELAEDVVQDSFLKVITKAPYLKENSNIKAWLRTVARNTAYDLYKKGKKYCHFTQAKVVINIDTHGSVSDVANLVENHIRNELLYETLNGLNKKYRTFLILFYIQKKSYRDIADAQCISEQAVAQLLSRARKKLFYSFSKVWDK</sequence>
<comment type="similarity">
    <text evidence="1 6">Belongs to the sigma-70 factor family. ECF subfamily.</text>
</comment>
<dbReference type="NCBIfam" id="TIGR02937">
    <property type="entry name" value="sigma70-ECF"/>
    <property type="match status" value="1"/>
</dbReference>
<dbReference type="InterPro" id="IPR036388">
    <property type="entry name" value="WH-like_DNA-bd_sf"/>
</dbReference>
<feature type="domain" description="RNA polymerase sigma factor 70 region 4 type 2" evidence="8">
    <location>
        <begin position="119"/>
        <end position="171"/>
    </location>
</feature>
<proteinExistence type="inferred from homology"/>
<organism evidence="9 10">
    <name type="scientific">Paenibacillus silvae</name>
    <dbReference type="NCBI Taxonomy" id="1325358"/>
    <lineage>
        <taxon>Bacteria</taxon>
        <taxon>Bacillati</taxon>
        <taxon>Bacillota</taxon>
        <taxon>Bacilli</taxon>
        <taxon>Bacillales</taxon>
        <taxon>Paenibacillaceae</taxon>
        <taxon>Paenibacillus</taxon>
    </lineage>
</organism>
<evidence type="ECO:0000259" key="7">
    <source>
        <dbReference type="Pfam" id="PF04542"/>
    </source>
</evidence>
<dbReference type="InterPro" id="IPR007627">
    <property type="entry name" value="RNA_pol_sigma70_r2"/>
</dbReference>
<evidence type="ECO:0000256" key="2">
    <source>
        <dbReference type="ARBA" id="ARBA00023015"/>
    </source>
</evidence>
<feature type="domain" description="RNA polymerase sigma-70 region 2" evidence="7">
    <location>
        <begin position="19"/>
        <end position="85"/>
    </location>
</feature>
<dbReference type="Proteomes" id="UP000652153">
    <property type="component" value="Unassembled WGS sequence"/>
</dbReference>
<name>A0ABQ1ZI60_9BACL</name>
<dbReference type="Pfam" id="PF04542">
    <property type="entry name" value="Sigma70_r2"/>
    <property type="match status" value="1"/>
</dbReference>
<dbReference type="EMBL" id="BMFU01000008">
    <property type="protein sequence ID" value="GGH65674.1"/>
    <property type="molecule type" value="Genomic_DNA"/>
</dbReference>
<dbReference type="InterPro" id="IPR013249">
    <property type="entry name" value="RNA_pol_sigma70_r4_t2"/>
</dbReference>
<dbReference type="PANTHER" id="PTHR43133">
    <property type="entry name" value="RNA POLYMERASE ECF-TYPE SIGMA FACTO"/>
    <property type="match status" value="1"/>
</dbReference>
<dbReference type="Pfam" id="PF08281">
    <property type="entry name" value="Sigma70_r4_2"/>
    <property type="match status" value="1"/>
</dbReference>
<gene>
    <name evidence="9" type="ORF">GCM10008014_45290</name>
</gene>
<accession>A0ABQ1ZI60</accession>
<evidence type="ECO:0000256" key="5">
    <source>
        <dbReference type="ARBA" id="ARBA00023163"/>
    </source>
</evidence>
<reference evidence="10" key="1">
    <citation type="journal article" date="2019" name="Int. J. Syst. Evol. Microbiol.">
        <title>The Global Catalogue of Microorganisms (GCM) 10K type strain sequencing project: providing services to taxonomists for standard genome sequencing and annotation.</title>
        <authorList>
            <consortium name="The Broad Institute Genomics Platform"/>
            <consortium name="The Broad Institute Genome Sequencing Center for Infectious Disease"/>
            <person name="Wu L."/>
            <person name="Ma J."/>
        </authorList>
    </citation>
    <scope>NUCLEOTIDE SEQUENCE [LARGE SCALE GENOMIC DNA]</scope>
    <source>
        <strain evidence="10">CGMCC 1.12770</strain>
    </source>
</reference>
<dbReference type="Gene3D" id="1.10.1740.10">
    <property type="match status" value="1"/>
</dbReference>
<keyword evidence="10" id="KW-1185">Reference proteome</keyword>
<dbReference type="InterPro" id="IPR039425">
    <property type="entry name" value="RNA_pol_sigma-70-like"/>
</dbReference>
<dbReference type="CDD" id="cd06171">
    <property type="entry name" value="Sigma70_r4"/>
    <property type="match status" value="1"/>
</dbReference>
<evidence type="ECO:0000256" key="4">
    <source>
        <dbReference type="ARBA" id="ARBA00023125"/>
    </source>
</evidence>
<dbReference type="SUPFAM" id="SSF88946">
    <property type="entry name" value="Sigma2 domain of RNA polymerase sigma factors"/>
    <property type="match status" value="1"/>
</dbReference>
<dbReference type="Gene3D" id="1.10.10.10">
    <property type="entry name" value="Winged helix-like DNA-binding domain superfamily/Winged helix DNA-binding domain"/>
    <property type="match status" value="1"/>
</dbReference>
<evidence type="ECO:0000256" key="3">
    <source>
        <dbReference type="ARBA" id="ARBA00023082"/>
    </source>
</evidence>
<keyword evidence="4 6" id="KW-0238">DNA-binding</keyword>
<comment type="caution">
    <text evidence="9">The sequence shown here is derived from an EMBL/GenBank/DDBJ whole genome shotgun (WGS) entry which is preliminary data.</text>
</comment>
<keyword evidence="3 6" id="KW-0731">Sigma factor</keyword>
<evidence type="ECO:0000259" key="8">
    <source>
        <dbReference type="Pfam" id="PF08281"/>
    </source>
</evidence>
<dbReference type="SUPFAM" id="SSF88659">
    <property type="entry name" value="Sigma3 and sigma4 domains of RNA polymerase sigma factors"/>
    <property type="match status" value="1"/>
</dbReference>
<protein>
    <recommendedName>
        <fullName evidence="6">RNA polymerase sigma factor</fullName>
    </recommendedName>
</protein>
<dbReference type="InterPro" id="IPR013324">
    <property type="entry name" value="RNA_pol_sigma_r3/r4-like"/>
</dbReference>
<evidence type="ECO:0000313" key="10">
    <source>
        <dbReference type="Proteomes" id="UP000652153"/>
    </source>
</evidence>
<keyword evidence="5 6" id="KW-0804">Transcription</keyword>
<evidence type="ECO:0000256" key="6">
    <source>
        <dbReference type="RuleBase" id="RU000716"/>
    </source>
</evidence>
<evidence type="ECO:0000256" key="1">
    <source>
        <dbReference type="ARBA" id="ARBA00010641"/>
    </source>
</evidence>
<dbReference type="InterPro" id="IPR014284">
    <property type="entry name" value="RNA_pol_sigma-70_dom"/>
</dbReference>
<dbReference type="PANTHER" id="PTHR43133:SF8">
    <property type="entry name" value="RNA POLYMERASE SIGMA FACTOR HI_1459-RELATED"/>
    <property type="match status" value="1"/>
</dbReference>
<dbReference type="InterPro" id="IPR000838">
    <property type="entry name" value="RNA_pol_sigma70_ECF_CS"/>
</dbReference>
<dbReference type="InterPro" id="IPR013325">
    <property type="entry name" value="RNA_pol_sigma_r2"/>
</dbReference>